<feature type="compositionally biased region" description="Low complexity" evidence="21">
    <location>
        <begin position="18"/>
        <end position="31"/>
    </location>
</feature>
<evidence type="ECO:0000256" key="20">
    <source>
        <dbReference type="RuleBase" id="RU367134"/>
    </source>
</evidence>
<dbReference type="InterPro" id="IPR008271">
    <property type="entry name" value="Ser/Thr_kinase_AS"/>
</dbReference>
<evidence type="ECO:0000256" key="19">
    <source>
        <dbReference type="RuleBase" id="RU000304"/>
    </source>
</evidence>
<evidence type="ECO:0000256" key="11">
    <source>
        <dbReference type="ARBA" id="ARBA00022840"/>
    </source>
</evidence>
<feature type="active site" description="Proton acceptor" evidence="15">
    <location>
        <position position="265"/>
    </location>
</feature>
<evidence type="ECO:0000256" key="12">
    <source>
        <dbReference type="ARBA" id="ARBA00023328"/>
    </source>
</evidence>
<evidence type="ECO:0000313" key="23">
    <source>
        <dbReference type="EMBL" id="GMM37645.1"/>
    </source>
</evidence>
<name>A0AAV5QRV4_9ASCO</name>
<dbReference type="InterPro" id="IPR011009">
    <property type="entry name" value="Kinase-like_dom_sf"/>
</dbReference>
<dbReference type="RefSeq" id="XP_064854641.1">
    <property type="nucleotide sequence ID" value="XM_064998569.1"/>
</dbReference>
<evidence type="ECO:0000256" key="4">
    <source>
        <dbReference type="ARBA" id="ARBA00022454"/>
    </source>
</evidence>
<keyword evidence="12" id="KW-0137">Centromere</keyword>
<feature type="binding site" evidence="16">
    <location>
        <begin position="269"/>
        <end position="270"/>
    </location>
    <ligand>
        <name>ATP</name>
        <dbReference type="ChEBI" id="CHEBI:30616"/>
    </ligand>
</feature>
<accession>A0AAV5QRV4</accession>
<reference evidence="23 24" key="1">
    <citation type="journal article" date="2023" name="Elife">
        <title>Identification of key yeast species and microbe-microbe interactions impacting larval growth of Drosophila in the wild.</title>
        <authorList>
            <person name="Mure A."/>
            <person name="Sugiura Y."/>
            <person name="Maeda R."/>
            <person name="Honda K."/>
            <person name="Sakurai N."/>
            <person name="Takahashi Y."/>
            <person name="Watada M."/>
            <person name="Katoh T."/>
            <person name="Gotoh A."/>
            <person name="Gotoh Y."/>
            <person name="Taniguchi I."/>
            <person name="Nakamura K."/>
            <person name="Hayashi T."/>
            <person name="Katayama T."/>
            <person name="Uemura T."/>
            <person name="Hattori Y."/>
        </authorList>
    </citation>
    <scope>NUCLEOTIDE SEQUENCE [LARGE SCALE GENOMIC DNA]</scope>
    <source>
        <strain evidence="23 24">SC-9</strain>
    </source>
</reference>
<dbReference type="GO" id="GO:0000776">
    <property type="term" value="C:kinetochore"/>
    <property type="evidence" value="ECO:0007669"/>
    <property type="project" value="UniProtKB-KW"/>
</dbReference>
<dbReference type="PROSITE" id="PS00107">
    <property type="entry name" value="PROTEIN_KINASE_ATP"/>
    <property type="match status" value="1"/>
</dbReference>
<sequence length="406" mass="47024">MFAVGKTETESHPEFDRSSTSSPLRSPTLTLQPINSTTHNKSALPVRNPLVKLQLNANRKITTSSSSENPKKIPKTWDPLSNIQINYTVDTNPNRNSHLDENTSIGSMGPPISPSAHRIHRTSIFNRTLENPGVRQYSLDDFEIGKKLGKGKFGKVYCVRDKKTGYVCALKVMEKKEIIDYKVEKQFRREIEIQSNLRHPNVLRLFGYFHDDKRVYLILEYIVHGELYKLLKQKVRFNDTYASHYIYQMADALQYLHKKHIIHRDIKPENILLGFDNIIKISDFGWSVHAPSSKRTTMCGTLDYLPPEMVESKEHYDEKIDVWALGILMYELLVGSPPFEEEYKSATYKRIARVDLKLPGFVSLEAADLIKKLLKHEASKRISLHEVMNHPWIIKHRKFWPQPKNS</sequence>
<dbReference type="InterPro" id="IPR017441">
    <property type="entry name" value="Protein_kinase_ATP_BS"/>
</dbReference>
<dbReference type="FunFam" id="3.30.200.20:FF:000042">
    <property type="entry name" value="Aurora kinase A"/>
    <property type="match status" value="1"/>
</dbReference>
<evidence type="ECO:0000259" key="22">
    <source>
        <dbReference type="PROSITE" id="PS50011"/>
    </source>
</evidence>
<keyword evidence="5 19" id="KW-0723">Serine/threonine-protein kinase</keyword>
<feature type="binding site" evidence="16">
    <location>
        <position position="152"/>
    </location>
    <ligand>
        <name>ATP</name>
        <dbReference type="ChEBI" id="CHEBI:30616"/>
    </ligand>
</feature>
<dbReference type="SUPFAM" id="SSF56112">
    <property type="entry name" value="Protein kinase-like (PK-like)"/>
    <property type="match status" value="1"/>
</dbReference>
<gene>
    <name evidence="23" type="ORF">DASC09_049700</name>
</gene>
<comment type="catalytic activity">
    <reaction evidence="14 20">
        <text>L-seryl-[protein] + ATP = O-phospho-L-seryl-[protein] + ADP + H(+)</text>
        <dbReference type="Rhea" id="RHEA:17989"/>
        <dbReference type="Rhea" id="RHEA-COMP:9863"/>
        <dbReference type="Rhea" id="RHEA-COMP:11604"/>
        <dbReference type="ChEBI" id="CHEBI:15378"/>
        <dbReference type="ChEBI" id="CHEBI:29999"/>
        <dbReference type="ChEBI" id="CHEBI:30616"/>
        <dbReference type="ChEBI" id="CHEBI:83421"/>
        <dbReference type="ChEBI" id="CHEBI:456216"/>
        <dbReference type="EC" id="2.7.11.1"/>
    </reaction>
</comment>
<evidence type="ECO:0000256" key="1">
    <source>
        <dbReference type="ARBA" id="ARBA00004629"/>
    </source>
</evidence>
<comment type="subcellular location">
    <subcellularLocation>
        <location evidence="1">Chromosome</location>
        <location evidence="1">Centromere</location>
        <location evidence="1">Kinetochore</location>
    </subcellularLocation>
</comment>
<evidence type="ECO:0000256" key="6">
    <source>
        <dbReference type="ARBA" id="ARBA00022679"/>
    </source>
</evidence>
<evidence type="ECO:0000256" key="3">
    <source>
        <dbReference type="ARBA" id="ARBA00021157"/>
    </source>
</evidence>
<dbReference type="GO" id="GO:0045143">
    <property type="term" value="P:homologous chromosome segregation"/>
    <property type="evidence" value="ECO:0007669"/>
    <property type="project" value="UniProtKB-ARBA"/>
</dbReference>
<keyword evidence="7 16" id="KW-0547">Nucleotide-binding</keyword>
<dbReference type="GO" id="GO:0072479">
    <property type="term" value="P:response to mitotic cell cycle spindle assembly checkpoint signaling"/>
    <property type="evidence" value="ECO:0007669"/>
    <property type="project" value="UniProtKB-ARBA"/>
</dbReference>
<evidence type="ECO:0000256" key="15">
    <source>
        <dbReference type="PIRSR" id="PIRSR630616-1"/>
    </source>
</evidence>
<dbReference type="Gene3D" id="1.10.510.10">
    <property type="entry name" value="Transferase(Phosphotransferase) domain 1"/>
    <property type="match status" value="1"/>
</dbReference>
<dbReference type="GO" id="GO:0051233">
    <property type="term" value="C:spindle midzone"/>
    <property type="evidence" value="ECO:0007669"/>
    <property type="project" value="UniProtKB-ARBA"/>
</dbReference>
<keyword evidence="8 20" id="KW-0418">Kinase</keyword>
<feature type="compositionally biased region" description="Basic and acidic residues" evidence="21">
    <location>
        <begin position="7"/>
        <end position="17"/>
    </location>
</feature>
<feature type="binding site" evidence="16 18">
    <location>
        <position position="171"/>
    </location>
    <ligand>
        <name>ATP</name>
        <dbReference type="ChEBI" id="CHEBI:30616"/>
    </ligand>
</feature>
<keyword evidence="4" id="KW-0158">Chromosome</keyword>
<dbReference type="GO" id="GO:0090266">
    <property type="term" value="P:regulation of mitotic cell cycle spindle assembly checkpoint"/>
    <property type="evidence" value="ECO:0007669"/>
    <property type="project" value="UniProtKB-ARBA"/>
</dbReference>
<dbReference type="Pfam" id="PF00069">
    <property type="entry name" value="Pkinase"/>
    <property type="match status" value="1"/>
</dbReference>
<keyword evidence="24" id="KW-1185">Reference proteome</keyword>
<dbReference type="FunFam" id="1.10.510.10:FF:000235">
    <property type="entry name" value="Serine/threonine-protein kinase ark1"/>
    <property type="match status" value="1"/>
</dbReference>
<dbReference type="EMBL" id="BTFZ01000012">
    <property type="protein sequence ID" value="GMM37645.1"/>
    <property type="molecule type" value="Genomic_DNA"/>
</dbReference>
<evidence type="ECO:0000256" key="14">
    <source>
        <dbReference type="ARBA" id="ARBA00048679"/>
    </source>
</evidence>
<dbReference type="AlphaFoldDB" id="A0AAV5QRV4"/>
<evidence type="ECO:0000256" key="7">
    <source>
        <dbReference type="ARBA" id="ARBA00022741"/>
    </source>
</evidence>
<feature type="domain" description="Protein kinase" evidence="22">
    <location>
        <begin position="142"/>
        <end position="393"/>
    </location>
</feature>
<dbReference type="Proteomes" id="UP001360560">
    <property type="component" value="Unassembled WGS sequence"/>
</dbReference>
<dbReference type="GO" id="GO:0008608">
    <property type="term" value="P:attachment of spindle microtubules to kinetochore"/>
    <property type="evidence" value="ECO:0007669"/>
    <property type="project" value="UniProtKB-ARBA"/>
</dbReference>
<dbReference type="GO" id="GO:0005524">
    <property type="term" value="F:ATP binding"/>
    <property type="evidence" value="ECO:0007669"/>
    <property type="project" value="UniProtKB-UniRule"/>
</dbReference>
<feature type="binding site" evidence="16">
    <location>
        <position position="283"/>
    </location>
    <ligand>
        <name>ATP</name>
        <dbReference type="ChEBI" id="CHEBI:30616"/>
    </ligand>
</feature>
<dbReference type="GO" id="GO:1902115">
    <property type="term" value="P:regulation of organelle assembly"/>
    <property type="evidence" value="ECO:0007669"/>
    <property type="project" value="UniProtKB-ARBA"/>
</dbReference>
<keyword evidence="10" id="KW-0995">Kinetochore</keyword>
<dbReference type="GO" id="GO:0032133">
    <property type="term" value="C:chromosome passenger complex"/>
    <property type="evidence" value="ECO:0007669"/>
    <property type="project" value="UniProtKB-ARBA"/>
</dbReference>
<feature type="compositionally biased region" description="Polar residues" evidence="21">
    <location>
        <begin position="32"/>
        <end position="41"/>
    </location>
</feature>
<dbReference type="GO" id="GO:0032465">
    <property type="term" value="P:regulation of cytokinesis"/>
    <property type="evidence" value="ECO:0007669"/>
    <property type="project" value="UniProtKB-ARBA"/>
</dbReference>
<feature type="region of interest" description="Disordered" evidence="21">
    <location>
        <begin position="1"/>
        <end position="45"/>
    </location>
</feature>
<dbReference type="GO" id="GO:0000819">
    <property type="term" value="P:sister chromatid segregation"/>
    <property type="evidence" value="ECO:0007669"/>
    <property type="project" value="UniProtKB-ARBA"/>
</dbReference>
<dbReference type="PROSITE" id="PS50011">
    <property type="entry name" value="PROTEIN_KINASE_DOM"/>
    <property type="match status" value="1"/>
</dbReference>
<evidence type="ECO:0000256" key="21">
    <source>
        <dbReference type="SAM" id="MobiDB-lite"/>
    </source>
</evidence>
<evidence type="ECO:0000256" key="10">
    <source>
        <dbReference type="ARBA" id="ARBA00022838"/>
    </source>
</evidence>
<dbReference type="EC" id="2.7.11.1" evidence="2 20"/>
<evidence type="ECO:0000256" key="17">
    <source>
        <dbReference type="PIRSR" id="PIRSR630616-3"/>
    </source>
</evidence>
<evidence type="ECO:0000256" key="8">
    <source>
        <dbReference type="ARBA" id="ARBA00022777"/>
    </source>
</evidence>
<proteinExistence type="inferred from homology"/>
<evidence type="ECO:0000256" key="5">
    <source>
        <dbReference type="ARBA" id="ARBA00022527"/>
    </source>
</evidence>
<organism evidence="23 24">
    <name type="scientific">Saccharomycopsis crataegensis</name>
    <dbReference type="NCBI Taxonomy" id="43959"/>
    <lineage>
        <taxon>Eukaryota</taxon>
        <taxon>Fungi</taxon>
        <taxon>Dikarya</taxon>
        <taxon>Ascomycota</taxon>
        <taxon>Saccharomycotina</taxon>
        <taxon>Saccharomycetes</taxon>
        <taxon>Saccharomycopsidaceae</taxon>
        <taxon>Saccharomycopsis</taxon>
    </lineage>
</organism>
<evidence type="ECO:0000256" key="16">
    <source>
        <dbReference type="PIRSR" id="PIRSR630616-2"/>
    </source>
</evidence>
<protein>
    <recommendedName>
        <fullName evidence="3 20">Aurora kinase</fullName>
        <ecNumber evidence="2 20">2.7.11.1</ecNumber>
    </recommendedName>
</protein>
<evidence type="ECO:0000313" key="24">
    <source>
        <dbReference type="Proteomes" id="UP001360560"/>
    </source>
</evidence>
<evidence type="ECO:0000256" key="18">
    <source>
        <dbReference type="PROSITE-ProRule" id="PRU10141"/>
    </source>
</evidence>
<dbReference type="CDD" id="cd14007">
    <property type="entry name" value="STKc_Aurora"/>
    <property type="match status" value="1"/>
</dbReference>
<dbReference type="GO" id="GO:0044779">
    <property type="term" value="P:meiotic spindle checkpoint signaling"/>
    <property type="evidence" value="ECO:0007669"/>
    <property type="project" value="UniProtKB-ARBA"/>
</dbReference>
<comment type="caution">
    <text evidence="23">The sequence shown here is derived from an EMBL/GenBank/DDBJ whole genome shotgun (WGS) entry which is preliminary data.</text>
</comment>
<evidence type="ECO:0000256" key="2">
    <source>
        <dbReference type="ARBA" id="ARBA00012513"/>
    </source>
</evidence>
<dbReference type="GO" id="GO:0004674">
    <property type="term" value="F:protein serine/threonine kinase activity"/>
    <property type="evidence" value="ECO:0007669"/>
    <property type="project" value="UniProtKB-KW"/>
</dbReference>
<dbReference type="InterPro" id="IPR030616">
    <property type="entry name" value="Aur-like"/>
</dbReference>
<dbReference type="InterPro" id="IPR000719">
    <property type="entry name" value="Prot_kinase_dom"/>
</dbReference>
<dbReference type="PANTHER" id="PTHR24350">
    <property type="entry name" value="SERINE/THREONINE-PROTEIN KINASE IAL-RELATED"/>
    <property type="match status" value="1"/>
</dbReference>
<keyword evidence="6 20" id="KW-0808">Transferase</keyword>
<evidence type="ECO:0000256" key="9">
    <source>
        <dbReference type="ARBA" id="ARBA00022829"/>
    </source>
</evidence>
<comment type="catalytic activity">
    <reaction evidence="13 20">
        <text>L-threonyl-[protein] + ATP = O-phospho-L-threonyl-[protein] + ADP + H(+)</text>
        <dbReference type="Rhea" id="RHEA:46608"/>
        <dbReference type="Rhea" id="RHEA-COMP:11060"/>
        <dbReference type="Rhea" id="RHEA-COMP:11605"/>
        <dbReference type="ChEBI" id="CHEBI:15378"/>
        <dbReference type="ChEBI" id="CHEBI:30013"/>
        <dbReference type="ChEBI" id="CHEBI:30616"/>
        <dbReference type="ChEBI" id="CHEBI:61977"/>
        <dbReference type="ChEBI" id="CHEBI:456216"/>
        <dbReference type="EC" id="2.7.11.1"/>
    </reaction>
</comment>
<feature type="cross-link" description="Glycyl lysine isopeptide (Lys-Gly) (interchain with G-Cter in SUMO2)" evidence="17">
    <location>
        <position position="267"/>
    </location>
</feature>
<dbReference type="PROSITE" id="PS00108">
    <property type="entry name" value="PROTEIN_KINASE_ST"/>
    <property type="match status" value="1"/>
</dbReference>
<dbReference type="SMART" id="SM00220">
    <property type="entry name" value="S_TKc"/>
    <property type="match status" value="1"/>
</dbReference>
<comment type="similarity">
    <text evidence="20">Belongs to the protein kinase superfamily. Ser/Thr protein kinase family. Aurora subfamily.</text>
</comment>
<dbReference type="GeneID" id="90075620"/>
<keyword evidence="9" id="KW-0159">Chromosome partition</keyword>
<keyword evidence="11 16" id="KW-0067">ATP-binding</keyword>
<evidence type="ECO:0000256" key="13">
    <source>
        <dbReference type="ARBA" id="ARBA00047899"/>
    </source>
</evidence>